<protein>
    <submittedName>
        <fullName evidence="1">Uncharacterized protein</fullName>
    </submittedName>
</protein>
<name>A0A1Y6IZP1_9VIBR</name>
<dbReference type="AlphaFoldDB" id="A0A1Y6IZP1"/>
<organism evidence="1 2">
    <name type="scientific">Vibrio mangrovi</name>
    <dbReference type="NCBI Taxonomy" id="474394"/>
    <lineage>
        <taxon>Bacteria</taxon>
        <taxon>Pseudomonadati</taxon>
        <taxon>Pseudomonadota</taxon>
        <taxon>Gammaproteobacteria</taxon>
        <taxon>Vibrionales</taxon>
        <taxon>Vibrionaceae</taxon>
        <taxon>Vibrio</taxon>
    </lineage>
</organism>
<dbReference type="Proteomes" id="UP000196125">
    <property type="component" value="Unassembled WGS sequence"/>
</dbReference>
<dbReference type="EMBL" id="FXXI01000028">
    <property type="protein sequence ID" value="SMS03098.1"/>
    <property type="molecule type" value="Genomic_DNA"/>
</dbReference>
<evidence type="ECO:0000313" key="1">
    <source>
        <dbReference type="EMBL" id="SMS03098.1"/>
    </source>
</evidence>
<gene>
    <name evidence="1" type="ORF">VIM7927_04468</name>
</gene>
<reference evidence="1 2" key="1">
    <citation type="submission" date="2017-05" db="EMBL/GenBank/DDBJ databases">
        <authorList>
            <person name="Song R."/>
            <person name="Chenine A.L."/>
            <person name="Ruprecht R.M."/>
        </authorList>
    </citation>
    <scope>NUCLEOTIDE SEQUENCE [LARGE SCALE GENOMIC DNA]</scope>
    <source>
        <strain evidence="1 2">CECT 7927</strain>
    </source>
</reference>
<sequence length="115" mass="12739">MLRLTDPVLAQAAHVVILEVTGQRALCPAAFQTTHLILVLGQAMSVQADLMQTTVLKLIINLLAVRQQVRCQMPHRIVAVTGTRPALMFNRQPAQHIIFIRQRPLAVINTGQMAQ</sequence>
<proteinExistence type="predicted"/>
<evidence type="ECO:0000313" key="2">
    <source>
        <dbReference type="Proteomes" id="UP000196125"/>
    </source>
</evidence>
<accession>A0A1Y6IZP1</accession>